<keyword evidence="7 10" id="KW-1133">Transmembrane helix</keyword>
<evidence type="ECO:0000256" key="3">
    <source>
        <dbReference type="ARBA" id="ARBA00022089"/>
    </source>
</evidence>
<evidence type="ECO:0000256" key="1">
    <source>
        <dbReference type="ARBA" id="ARBA00004115"/>
    </source>
</evidence>
<dbReference type="AlphaFoldDB" id="A0A9P7K7W5"/>
<keyword evidence="4 10" id="KW-0812">Transmembrane</keyword>
<protein>
    <recommendedName>
        <fullName evidence="3">Protein BIG1</fullName>
    </recommendedName>
</protein>
<dbReference type="PANTHER" id="PTHR28285:SF1">
    <property type="entry name" value="PROTEIN BIG1"/>
    <property type="match status" value="1"/>
</dbReference>
<proteinExistence type="inferred from homology"/>
<evidence type="ECO:0000256" key="7">
    <source>
        <dbReference type="ARBA" id="ARBA00022989"/>
    </source>
</evidence>
<gene>
    <name evidence="12" type="ORF">H0H81_004051</name>
</gene>
<feature type="transmembrane region" description="Helical" evidence="10">
    <location>
        <begin position="211"/>
        <end position="235"/>
    </location>
</feature>
<reference evidence="12" key="1">
    <citation type="submission" date="2021-02" db="EMBL/GenBank/DDBJ databases">
        <authorList>
            <person name="Nieuwenhuis M."/>
            <person name="Van De Peppel L.J.J."/>
        </authorList>
    </citation>
    <scope>NUCLEOTIDE SEQUENCE</scope>
    <source>
        <strain evidence="12">D49</strain>
    </source>
</reference>
<dbReference type="GO" id="GO:0009272">
    <property type="term" value="P:fungal-type cell wall biogenesis"/>
    <property type="evidence" value="ECO:0007669"/>
    <property type="project" value="TreeGrafter"/>
</dbReference>
<evidence type="ECO:0000256" key="8">
    <source>
        <dbReference type="ARBA" id="ARBA00023136"/>
    </source>
</evidence>
<dbReference type="InterPro" id="IPR037654">
    <property type="entry name" value="Big1"/>
</dbReference>
<dbReference type="EMBL" id="JABCKI010005724">
    <property type="protein sequence ID" value="KAG5639330.1"/>
    <property type="molecule type" value="Genomic_DNA"/>
</dbReference>
<dbReference type="GO" id="GO:0005789">
    <property type="term" value="C:endoplasmic reticulum membrane"/>
    <property type="evidence" value="ECO:0007669"/>
    <property type="project" value="UniProtKB-SubCell"/>
</dbReference>
<evidence type="ECO:0000313" key="13">
    <source>
        <dbReference type="Proteomes" id="UP000717328"/>
    </source>
</evidence>
<evidence type="ECO:0000256" key="5">
    <source>
        <dbReference type="ARBA" id="ARBA00022729"/>
    </source>
</evidence>
<evidence type="ECO:0000256" key="6">
    <source>
        <dbReference type="ARBA" id="ARBA00022824"/>
    </source>
</evidence>
<feature type="signal peptide" evidence="11">
    <location>
        <begin position="1"/>
        <end position="17"/>
    </location>
</feature>
<accession>A0A9P7K7W5</accession>
<evidence type="ECO:0000313" key="12">
    <source>
        <dbReference type="EMBL" id="KAG5639330.1"/>
    </source>
</evidence>
<evidence type="ECO:0000256" key="4">
    <source>
        <dbReference type="ARBA" id="ARBA00022692"/>
    </source>
</evidence>
<evidence type="ECO:0000256" key="9">
    <source>
        <dbReference type="ARBA" id="ARBA00023316"/>
    </source>
</evidence>
<keyword evidence="8 10" id="KW-0472">Membrane</keyword>
<keyword evidence="13" id="KW-1185">Reference proteome</keyword>
<comment type="similarity">
    <text evidence="2">Belongs to the BIG1 family.</text>
</comment>
<evidence type="ECO:0000256" key="11">
    <source>
        <dbReference type="SAM" id="SignalP"/>
    </source>
</evidence>
<keyword evidence="6" id="KW-0256">Endoplasmic reticulum</keyword>
<name>A0A9P7K7W5_9AGAR</name>
<evidence type="ECO:0000256" key="2">
    <source>
        <dbReference type="ARBA" id="ARBA00008203"/>
    </source>
</evidence>
<reference evidence="12" key="2">
    <citation type="submission" date="2021-10" db="EMBL/GenBank/DDBJ databases">
        <title>Phylogenomics reveals ancestral predisposition of the termite-cultivated fungus Termitomyces towards a domesticated lifestyle.</title>
        <authorList>
            <person name="Auxier B."/>
            <person name="Grum-Grzhimaylo A."/>
            <person name="Cardenas M.E."/>
            <person name="Lodge J.D."/>
            <person name="Laessoe T."/>
            <person name="Pedersen O."/>
            <person name="Smith M.E."/>
            <person name="Kuyper T.W."/>
            <person name="Franco-Molano E.A."/>
            <person name="Baroni T.J."/>
            <person name="Aanen D.K."/>
        </authorList>
    </citation>
    <scope>NUCLEOTIDE SEQUENCE</scope>
    <source>
        <strain evidence="12">D49</strain>
    </source>
</reference>
<dbReference type="PANTHER" id="PTHR28285">
    <property type="entry name" value="PROTEIN BIG1"/>
    <property type="match status" value="1"/>
</dbReference>
<dbReference type="Proteomes" id="UP000717328">
    <property type="component" value="Unassembled WGS sequence"/>
</dbReference>
<dbReference type="GO" id="GO:0071555">
    <property type="term" value="P:cell wall organization"/>
    <property type="evidence" value="ECO:0007669"/>
    <property type="project" value="UniProtKB-KW"/>
</dbReference>
<sequence length="261" mass="27869">MTVRFLVAAALCPLVLAFSDTVPLIAWSSNPSKTLDGLSSNAARSRSLLDNVLSGQDICDLDAVILIEQEGLHASDLRTLSPSSKFAQVLEASPSQRQFQYMKPTFNLASTAESLAARCNSQLATLSLGSTPGHLTRDSKNVPSDPLHPASQLAEELASIAITHPHYIAIYTGSAPAAFAVQHAARQVFESVYAPGNTTLPTGGILKRYQLLTPGLITVLLITFFILVPIVLFGFKALASIQSPLRVEAPKGYGAQDKKNQ</sequence>
<comment type="subcellular location">
    <subcellularLocation>
        <location evidence="1">Endoplasmic reticulum membrane</location>
        <topology evidence="1">Single-pass type I membrane protein</topology>
    </subcellularLocation>
</comment>
<dbReference type="GO" id="GO:0006078">
    <property type="term" value="P:(1-&gt;6)-beta-D-glucan biosynthetic process"/>
    <property type="evidence" value="ECO:0007669"/>
    <property type="project" value="TreeGrafter"/>
</dbReference>
<feature type="chain" id="PRO_5040315372" description="Protein BIG1" evidence="11">
    <location>
        <begin position="18"/>
        <end position="261"/>
    </location>
</feature>
<dbReference type="OrthoDB" id="10029326at2759"/>
<keyword evidence="9" id="KW-0961">Cell wall biogenesis/degradation</keyword>
<keyword evidence="5 11" id="KW-0732">Signal</keyword>
<evidence type="ECO:0000256" key="10">
    <source>
        <dbReference type="SAM" id="Phobius"/>
    </source>
</evidence>
<comment type="caution">
    <text evidence="12">The sequence shown here is derived from an EMBL/GenBank/DDBJ whole genome shotgun (WGS) entry which is preliminary data.</text>
</comment>
<organism evidence="12 13">
    <name type="scientific">Sphagnurus paluster</name>
    <dbReference type="NCBI Taxonomy" id="117069"/>
    <lineage>
        <taxon>Eukaryota</taxon>
        <taxon>Fungi</taxon>
        <taxon>Dikarya</taxon>
        <taxon>Basidiomycota</taxon>
        <taxon>Agaricomycotina</taxon>
        <taxon>Agaricomycetes</taxon>
        <taxon>Agaricomycetidae</taxon>
        <taxon>Agaricales</taxon>
        <taxon>Tricholomatineae</taxon>
        <taxon>Lyophyllaceae</taxon>
        <taxon>Sphagnurus</taxon>
    </lineage>
</organism>